<accession>A0A8K0CQD4</accession>
<dbReference type="AlphaFoldDB" id="A0A8K0CQD4"/>
<sequence length="66" mass="6943">MDEIGISTVQDTASGIMPIVPTVLGEENLLASDYLLGNKNDTVTAMNDSTAKRMNQDQATPTGTSV</sequence>
<comment type="caution">
    <text evidence="1">The sequence shown here is derived from an EMBL/GenBank/DDBJ whole genome shotgun (WGS) entry which is preliminary data.</text>
</comment>
<reference evidence="1" key="1">
    <citation type="submission" date="2019-08" db="EMBL/GenBank/DDBJ databases">
        <title>The genome of the North American firefly Photinus pyralis.</title>
        <authorList>
            <consortium name="Photinus pyralis genome working group"/>
            <person name="Fallon T.R."/>
            <person name="Sander Lower S.E."/>
            <person name="Weng J.-K."/>
        </authorList>
    </citation>
    <scope>NUCLEOTIDE SEQUENCE</scope>
    <source>
        <strain evidence="1">TRF0915ILg1</strain>
        <tissue evidence="1">Whole body</tissue>
    </source>
</reference>
<name>A0A8K0CQD4_IGNLU</name>
<dbReference type="EMBL" id="VTPC01025160">
    <property type="protein sequence ID" value="KAF2891698.1"/>
    <property type="molecule type" value="Genomic_DNA"/>
</dbReference>
<dbReference type="Proteomes" id="UP000801492">
    <property type="component" value="Unassembled WGS sequence"/>
</dbReference>
<proteinExistence type="predicted"/>
<organism evidence="1 2">
    <name type="scientific">Ignelater luminosus</name>
    <name type="common">Cucubano</name>
    <name type="synonym">Pyrophorus luminosus</name>
    <dbReference type="NCBI Taxonomy" id="2038154"/>
    <lineage>
        <taxon>Eukaryota</taxon>
        <taxon>Metazoa</taxon>
        <taxon>Ecdysozoa</taxon>
        <taxon>Arthropoda</taxon>
        <taxon>Hexapoda</taxon>
        <taxon>Insecta</taxon>
        <taxon>Pterygota</taxon>
        <taxon>Neoptera</taxon>
        <taxon>Endopterygota</taxon>
        <taxon>Coleoptera</taxon>
        <taxon>Polyphaga</taxon>
        <taxon>Elateriformia</taxon>
        <taxon>Elateroidea</taxon>
        <taxon>Elateridae</taxon>
        <taxon>Agrypninae</taxon>
        <taxon>Pyrophorini</taxon>
        <taxon>Ignelater</taxon>
    </lineage>
</organism>
<protein>
    <submittedName>
        <fullName evidence="1">Uncharacterized protein</fullName>
    </submittedName>
</protein>
<gene>
    <name evidence="1" type="ORF">ILUMI_14475</name>
</gene>
<evidence type="ECO:0000313" key="1">
    <source>
        <dbReference type="EMBL" id="KAF2891698.1"/>
    </source>
</evidence>
<dbReference type="OrthoDB" id="6775047at2759"/>
<keyword evidence="2" id="KW-1185">Reference proteome</keyword>
<evidence type="ECO:0000313" key="2">
    <source>
        <dbReference type="Proteomes" id="UP000801492"/>
    </source>
</evidence>